<dbReference type="AlphaFoldDB" id="A0A4V2PAH1"/>
<accession>A0A4V2PAH1</accession>
<gene>
    <name evidence="6" type="ORF">DFR71_5383</name>
</gene>
<keyword evidence="2 5" id="KW-0812">Transmembrane</keyword>
<feature type="transmembrane region" description="Helical" evidence="5">
    <location>
        <begin position="190"/>
        <end position="208"/>
    </location>
</feature>
<protein>
    <recommendedName>
        <fullName evidence="8">Rhomboid family protein</fullName>
    </recommendedName>
</protein>
<evidence type="ECO:0000256" key="5">
    <source>
        <dbReference type="SAM" id="Phobius"/>
    </source>
</evidence>
<feature type="transmembrane region" description="Helical" evidence="5">
    <location>
        <begin position="53"/>
        <end position="71"/>
    </location>
</feature>
<dbReference type="SUPFAM" id="SSF144091">
    <property type="entry name" value="Rhomboid-like"/>
    <property type="match status" value="1"/>
</dbReference>
<comment type="subcellular location">
    <subcellularLocation>
        <location evidence="1">Membrane</location>
        <topology evidence="1">Multi-pass membrane protein</topology>
    </subcellularLocation>
</comment>
<evidence type="ECO:0000313" key="7">
    <source>
        <dbReference type="Proteomes" id="UP000294856"/>
    </source>
</evidence>
<dbReference type="InterPro" id="IPR035952">
    <property type="entry name" value="Rhomboid-like_sf"/>
</dbReference>
<evidence type="ECO:0000313" key="6">
    <source>
        <dbReference type="EMBL" id="TCJ93535.1"/>
    </source>
</evidence>
<evidence type="ECO:0008006" key="8">
    <source>
        <dbReference type="Google" id="ProtNLM"/>
    </source>
</evidence>
<proteinExistence type="predicted"/>
<evidence type="ECO:0000256" key="3">
    <source>
        <dbReference type="ARBA" id="ARBA00022989"/>
    </source>
</evidence>
<keyword evidence="3 5" id="KW-1133">Transmembrane helix</keyword>
<dbReference type="Pfam" id="PF20401">
    <property type="entry name" value="Rhomboid_2"/>
    <property type="match status" value="1"/>
</dbReference>
<evidence type="ECO:0000256" key="2">
    <source>
        <dbReference type="ARBA" id="ARBA00022692"/>
    </source>
</evidence>
<dbReference type="GO" id="GO:0016020">
    <property type="term" value="C:membrane"/>
    <property type="evidence" value="ECO:0007669"/>
    <property type="project" value="UniProtKB-SubCell"/>
</dbReference>
<name>A0A4V2PAH1_9NOCA</name>
<dbReference type="InterPro" id="IPR046862">
    <property type="entry name" value="Rhomboid_2"/>
</dbReference>
<feature type="transmembrane region" description="Helical" evidence="5">
    <location>
        <begin position="131"/>
        <end position="153"/>
    </location>
</feature>
<comment type="caution">
    <text evidence="6">The sequence shown here is derived from an EMBL/GenBank/DDBJ whole genome shotgun (WGS) entry which is preliminary data.</text>
</comment>
<keyword evidence="4 5" id="KW-0472">Membrane</keyword>
<keyword evidence="7" id="KW-1185">Reference proteome</keyword>
<feature type="transmembrane region" description="Helical" evidence="5">
    <location>
        <begin position="165"/>
        <end position="184"/>
    </location>
</feature>
<evidence type="ECO:0000256" key="4">
    <source>
        <dbReference type="ARBA" id="ARBA00023136"/>
    </source>
</evidence>
<feature type="transmembrane region" description="Helical" evidence="5">
    <location>
        <begin position="92"/>
        <end position="119"/>
    </location>
</feature>
<organism evidence="6 7">
    <name type="scientific">Nocardia alba</name>
    <dbReference type="NCBI Taxonomy" id="225051"/>
    <lineage>
        <taxon>Bacteria</taxon>
        <taxon>Bacillati</taxon>
        <taxon>Actinomycetota</taxon>
        <taxon>Actinomycetes</taxon>
        <taxon>Mycobacteriales</taxon>
        <taxon>Nocardiaceae</taxon>
        <taxon>Nocardia</taxon>
    </lineage>
</organism>
<evidence type="ECO:0000256" key="1">
    <source>
        <dbReference type="ARBA" id="ARBA00004141"/>
    </source>
</evidence>
<dbReference type="Proteomes" id="UP000294856">
    <property type="component" value="Unassembled WGS sequence"/>
</dbReference>
<dbReference type="EMBL" id="SMFR01000005">
    <property type="protein sequence ID" value="TCJ93535.1"/>
    <property type="molecule type" value="Genomic_DNA"/>
</dbReference>
<reference evidence="6 7" key="1">
    <citation type="submission" date="2019-03" db="EMBL/GenBank/DDBJ databases">
        <title>Genomic Encyclopedia of Type Strains, Phase IV (KMG-IV): sequencing the most valuable type-strain genomes for metagenomic binning, comparative biology and taxonomic classification.</title>
        <authorList>
            <person name="Goeker M."/>
        </authorList>
    </citation>
    <scope>NUCLEOTIDE SEQUENCE [LARGE SCALE GENOMIC DNA]</scope>
    <source>
        <strain evidence="6 7">DSM 44684</strain>
    </source>
</reference>
<dbReference type="STRING" id="1210063.GCA_001612665_05166"/>
<sequence length="252" mass="27560">MSGLVAAYPALDSGNTVGGRDPALGSWHTVLVGASAEAVKRVWRWVRSAPGTYLWLTALAVTTVIIELLPPDEAEEWLGSRSTNLYHLGEDPLRVLITSAFWTDGSGWFAYAVLFTIFHANAERWLGTLRWLVVVILAHVGATYLSQGVLLWAIHSDDAPERAIFALDVGVSYGLAGVAAVLAYRFTTPWRWIYVLGVLAVVVPPVVMNRTFTDIGHASAAALGFACYPLTRGSGRPWDIGVLLKWRPSMRR</sequence>